<dbReference type="AlphaFoldDB" id="A0A336N7X9"/>
<protein>
    <submittedName>
        <fullName evidence="1">Binding protein HI_1525</fullName>
    </submittedName>
</protein>
<evidence type="ECO:0000313" key="1">
    <source>
        <dbReference type="EMBL" id="SSZ30469.1"/>
    </source>
</evidence>
<evidence type="ECO:0000313" key="2">
    <source>
        <dbReference type="Proteomes" id="UP000253728"/>
    </source>
</evidence>
<dbReference type="Pfam" id="PF13531">
    <property type="entry name" value="SBP_bac_11"/>
    <property type="match status" value="1"/>
</dbReference>
<dbReference type="Gene3D" id="3.40.190.10">
    <property type="entry name" value="Periplasmic binding protein-like II"/>
    <property type="match status" value="2"/>
</dbReference>
<gene>
    <name evidence="1" type="ORF">NCTC5908_02299</name>
</gene>
<organism evidence="1 2">
    <name type="scientific">Aggregatibacter aphrophilus</name>
    <name type="common">Haemophilus aphrophilus</name>
    <dbReference type="NCBI Taxonomy" id="732"/>
    <lineage>
        <taxon>Bacteria</taxon>
        <taxon>Pseudomonadati</taxon>
        <taxon>Pseudomonadota</taxon>
        <taxon>Gammaproteobacteria</taxon>
        <taxon>Pasteurellales</taxon>
        <taxon>Pasteurellaceae</taxon>
        <taxon>Aggregatibacter</taxon>
    </lineage>
</organism>
<proteinExistence type="predicted"/>
<dbReference type="EMBL" id="UFSP01000004">
    <property type="protein sequence ID" value="SSZ30469.1"/>
    <property type="molecule type" value="Genomic_DNA"/>
</dbReference>
<accession>A0A336N7X9</accession>
<dbReference type="SUPFAM" id="SSF53850">
    <property type="entry name" value="Periplasmic binding protein-like II"/>
    <property type="match status" value="1"/>
</dbReference>
<dbReference type="Proteomes" id="UP000253728">
    <property type="component" value="Unassembled WGS sequence"/>
</dbReference>
<name>A0A336N7X9_AGGAP</name>
<sequence>MVVKAATVKQLMLYLLNGDVDAAVVGRSGAWKVRDKVDLLPNPVGTPEEKVTLGLLSSSQQPTEAKQLLDFFKSEQGVKYFTNEGFLPIK</sequence>
<reference evidence="1 2" key="1">
    <citation type="submission" date="2018-06" db="EMBL/GenBank/DDBJ databases">
        <authorList>
            <consortium name="Pathogen Informatics"/>
            <person name="Doyle S."/>
        </authorList>
    </citation>
    <scope>NUCLEOTIDE SEQUENCE [LARGE SCALE GENOMIC DNA]</scope>
    <source>
        <strain evidence="1 2">NCTC5908</strain>
    </source>
</reference>